<sequence length="40" mass="3994">MGATLKTDLALVCAAFLAAACVLGADLSIAQVVDVIARAF</sequence>
<dbReference type="RefSeq" id="WP_353644634.1">
    <property type="nucleotide sequence ID" value="NZ_CP159253.1"/>
</dbReference>
<name>A0AAU8CLS6_9HYPH</name>
<dbReference type="PROSITE" id="PS51257">
    <property type="entry name" value="PROKAR_LIPOPROTEIN"/>
    <property type="match status" value="1"/>
</dbReference>
<evidence type="ECO:0000313" key="1">
    <source>
        <dbReference type="EMBL" id="XCG47824.1"/>
    </source>
</evidence>
<organism evidence="1">
    <name type="scientific">Mesorhizobium sp. WSM2240</name>
    <dbReference type="NCBI Taxonomy" id="3228851"/>
    <lineage>
        <taxon>Bacteria</taxon>
        <taxon>Pseudomonadati</taxon>
        <taxon>Pseudomonadota</taxon>
        <taxon>Alphaproteobacteria</taxon>
        <taxon>Hyphomicrobiales</taxon>
        <taxon>Phyllobacteriaceae</taxon>
        <taxon>Mesorhizobium</taxon>
    </lineage>
</organism>
<reference evidence="1" key="1">
    <citation type="submission" date="2024-06" db="EMBL/GenBank/DDBJ databases">
        <title>Mesorhizobium karijinii sp. nov., a symbiont of the iconic Swainsona formosa from arid Australia.</title>
        <authorList>
            <person name="Hill Y.J."/>
            <person name="Watkin E.L.J."/>
            <person name="O'Hara G.W."/>
            <person name="Terpolilli J."/>
            <person name="Tye M.L."/>
            <person name="Kohlmeier M.G."/>
        </authorList>
    </citation>
    <scope>NUCLEOTIDE SEQUENCE</scope>
    <source>
        <strain evidence="1">WSM2240</strain>
    </source>
</reference>
<gene>
    <name evidence="1" type="ORF">ABVK50_21540</name>
</gene>
<protein>
    <submittedName>
        <fullName evidence="1">Uncharacterized protein</fullName>
    </submittedName>
</protein>
<dbReference type="EMBL" id="CP159253">
    <property type="protein sequence ID" value="XCG47824.1"/>
    <property type="molecule type" value="Genomic_DNA"/>
</dbReference>
<proteinExistence type="predicted"/>
<dbReference type="AlphaFoldDB" id="A0AAU8CLS6"/>
<accession>A0AAU8CLS6</accession>